<dbReference type="OrthoDB" id="1211274at2"/>
<dbReference type="InterPro" id="IPR025460">
    <property type="entry name" value="DUF4280"/>
</dbReference>
<reference evidence="1 2" key="1">
    <citation type="submission" date="2019-05" db="EMBL/GenBank/DDBJ databases">
        <title>Genome sequencing of F202Z8.</title>
        <authorList>
            <person name="Kwon Y.M."/>
        </authorList>
    </citation>
    <scope>NUCLEOTIDE SEQUENCE [LARGE SCALE GENOMIC DNA]</scope>
    <source>
        <strain evidence="1 2">F202Z8</strain>
    </source>
</reference>
<name>A0A5B7SP86_9FLAO</name>
<evidence type="ECO:0000313" key="2">
    <source>
        <dbReference type="Proteomes" id="UP000310017"/>
    </source>
</evidence>
<dbReference type="Proteomes" id="UP000310017">
    <property type="component" value="Chromosome"/>
</dbReference>
<keyword evidence="2" id="KW-1185">Reference proteome</keyword>
<organism evidence="1 2">
    <name type="scientific">Aggregatimonas sangjinii</name>
    <dbReference type="NCBI Taxonomy" id="2583587"/>
    <lineage>
        <taxon>Bacteria</taxon>
        <taxon>Pseudomonadati</taxon>
        <taxon>Bacteroidota</taxon>
        <taxon>Flavobacteriia</taxon>
        <taxon>Flavobacteriales</taxon>
        <taxon>Flavobacteriaceae</taxon>
        <taxon>Aggregatimonas</taxon>
    </lineage>
</organism>
<dbReference type="Pfam" id="PF14107">
    <property type="entry name" value="DUF4280"/>
    <property type="match status" value="1"/>
</dbReference>
<dbReference type="KEGG" id="asag:FGM00_09515"/>
<dbReference type="AlphaFoldDB" id="A0A5B7SP86"/>
<proteinExistence type="predicted"/>
<accession>A0A5B7SP86</accession>
<protein>
    <submittedName>
        <fullName evidence="1">DUF4280 domain-containing protein</fullName>
    </submittedName>
</protein>
<dbReference type="RefSeq" id="WP_138852683.1">
    <property type="nucleotide sequence ID" value="NZ_CP040710.1"/>
</dbReference>
<sequence>MKRKYVVDGAQLECTLGTAPGKLTVMSQQLLTIQGKLKATNKDKLLEPPFFGNCTCKSPNPPCSPAFMDWQIPGKKTAMGKKSFLMNDSSIQCTQGGTITVKDVNQEVVCTGEKEEERKEILPELQGEVIFVNGYLSNPITNTESHYNAVWDKNPDAPHSGAMKGENTDEHDRTHDDDIFTAEELEKEKALEQDRENMYWFNRHKYNTNIFKFTPMQKYWGYWNAKSNKLRATSDYCAYFNAGKNEHYINGSHGLGSNAAHRIDHGIALGYTWAKENWFILPPDVTGDLDGESSFMLSFTPYYKPVTVIGHSQGAAMAAGVAIGILKYAADVGWEKVPLNMIYLAVHQPKNLTGDTYKDLLYKKVDLLEVNRTFPNIQGEKEDHGLELLNSISDIFSEKYNKVEHKRGTFEHLTRILGDWNSFKNRSVQFTFANDRGDLVLRDGDIPQITSACNPKGDTSLLSIEFYSKRSSIKNADGKMIIDLSKEGDAIGFIVLPPYIANRRFDFEFLNKIENPTPEQIEVGEEWGDYKKVAIRWGIAFYQYKLAKKRYEVKTNKTYHYSNYVHDRAKRVTNWLYDTMPFMEDRPPESALEIKLHKETSLAYEHMLKKYSAWQTADLYAHFSPVGLINHKHLLSDFTEYCDDTVGTIESIWERIKKSGEKVFYRLDYPKKPDGSKLNQKEKREEEKKFVEKEKTQSLLINTNLVNTEYIDNVIKAYVESVRSVEHKLYDEVK</sequence>
<evidence type="ECO:0000313" key="1">
    <source>
        <dbReference type="EMBL" id="QCX00337.1"/>
    </source>
</evidence>
<gene>
    <name evidence="1" type="ORF">FGM00_09515</name>
</gene>
<dbReference type="EMBL" id="CP040710">
    <property type="protein sequence ID" value="QCX00337.1"/>
    <property type="molecule type" value="Genomic_DNA"/>
</dbReference>